<dbReference type="Pfam" id="PF13240">
    <property type="entry name" value="Zn_Ribbon_1"/>
    <property type="match status" value="1"/>
</dbReference>
<keyword evidence="5" id="KW-1185">Reference proteome</keyword>
<dbReference type="GeneID" id="89508290"/>
<evidence type="ECO:0000256" key="2">
    <source>
        <dbReference type="SAM" id="Phobius"/>
    </source>
</evidence>
<dbReference type="Proteomes" id="UP000184278">
    <property type="component" value="Unassembled WGS sequence"/>
</dbReference>
<evidence type="ECO:0000256" key="1">
    <source>
        <dbReference type="SAM" id="MobiDB-lite"/>
    </source>
</evidence>
<name>A0A1M6B3I8_BUTFI</name>
<dbReference type="RefSeq" id="WP_073389066.1">
    <property type="nucleotide sequence ID" value="NZ_FQXK01000029.1"/>
</dbReference>
<dbReference type="InterPro" id="IPR026870">
    <property type="entry name" value="Zinc_ribbon_dom"/>
</dbReference>
<evidence type="ECO:0000313" key="5">
    <source>
        <dbReference type="Proteomes" id="UP000184278"/>
    </source>
</evidence>
<feature type="transmembrane region" description="Helical" evidence="2">
    <location>
        <begin position="88"/>
        <end position="110"/>
    </location>
</feature>
<accession>A0A1M6B3I8</accession>
<dbReference type="AlphaFoldDB" id="A0A1M6B3I8"/>
<organism evidence="4 5">
    <name type="scientific">Butyrivibrio fibrisolvens DSM 3071</name>
    <dbReference type="NCBI Taxonomy" id="1121131"/>
    <lineage>
        <taxon>Bacteria</taxon>
        <taxon>Bacillati</taxon>
        <taxon>Bacillota</taxon>
        <taxon>Clostridia</taxon>
        <taxon>Lachnospirales</taxon>
        <taxon>Lachnospiraceae</taxon>
        <taxon>Butyrivibrio</taxon>
    </lineage>
</organism>
<evidence type="ECO:0000259" key="3">
    <source>
        <dbReference type="Pfam" id="PF13240"/>
    </source>
</evidence>
<gene>
    <name evidence="4" type="ORF">SAMN02745229_03081</name>
</gene>
<dbReference type="STRING" id="1121131.SAMN02745229_03081"/>
<evidence type="ECO:0000313" key="4">
    <source>
        <dbReference type="EMBL" id="SHI43309.1"/>
    </source>
</evidence>
<dbReference type="EMBL" id="FQXK01000029">
    <property type="protein sequence ID" value="SHI43309.1"/>
    <property type="molecule type" value="Genomic_DNA"/>
</dbReference>
<proteinExistence type="predicted"/>
<keyword evidence="2" id="KW-0812">Transmembrane</keyword>
<keyword evidence="2" id="KW-0472">Membrane</keyword>
<feature type="compositionally biased region" description="Acidic residues" evidence="1">
    <location>
        <begin position="503"/>
        <end position="536"/>
    </location>
</feature>
<sequence length="536" mass="59594">MKCTNCGAELQEGTLFCSECGTKVILPESQTFAANNFAQSGVQDNFQNNFGQPAGGQGASFDNIYAGVPDPAATPAGGGKKKGGIKKILIPIIILIILAAAAVGGVLFYLNSRPIEVELKDYVKVSFEGYDTLGTATVEFDTKKFKSDYEDKIKYHGKDKDMKDKNAKKLIAEYLESVSLDKTEKLSNGDKVTVKFKHDADELLEDLNIKTTTDGITFEVKGLEAVPTFDPFEGLEITYSGTAPDAYASLDYSNVTNEYYKDYDYSFNYDYDTLQDLDNGDVITITIKYDDTQSDEEYIANFIQTYGAMPTAVSKDFTVEGLPVAITKADQIDDNILGQIQDYIEDQELVFTSDDIGTGLTDDGEVTLGNVEYYGMYVGEPKEDSYYDFRAYVTYKITLAYGKEEYSYYYVVEIDGLVLDGDGNLMTDKIDYSTYNYDYLSHNFKDGYRVYGMYGYEATSDLEDDVSYYSSYFNFKWVLAGETKSGSSSSSGSDDSTTGTSEEGTEEDTTEETTEEEATEEESTEEEAEEESKEDE</sequence>
<feature type="domain" description="Zinc-ribbon" evidence="3">
    <location>
        <begin position="2"/>
        <end position="24"/>
    </location>
</feature>
<protein>
    <submittedName>
        <fullName evidence="4">Zinc-ribbon domain-containing protein</fullName>
    </submittedName>
</protein>
<dbReference type="OrthoDB" id="2236865at2"/>
<reference evidence="5" key="1">
    <citation type="submission" date="2016-11" db="EMBL/GenBank/DDBJ databases">
        <authorList>
            <person name="Varghese N."/>
            <person name="Submissions S."/>
        </authorList>
    </citation>
    <scope>NUCLEOTIDE SEQUENCE [LARGE SCALE GENOMIC DNA]</scope>
    <source>
        <strain evidence="5">DSM 3071</strain>
    </source>
</reference>
<feature type="region of interest" description="Disordered" evidence="1">
    <location>
        <begin position="483"/>
        <end position="536"/>
    </location>
</feature>
<keyword evidence="2" id="KW-1133">Transmembrane helix</keyword>
<feature type="compositionally biased region" description="Low complexity" evidence="1">
    <location>
        <begin position="483"/>
        <end position="502"/>
    </location>
</feature>